<protein>
    <submittedName>
        <fullName evidence="6">Chlorophyll A-B binding protein</fullName>
    </submittedName>
</protein>
<dbReference type="Proteomes" id="UP000243975">
    <property type="component" value="Unassembled WGS sequence"/>
</dbReference>
<evidence type="ECO:0000313" key="6">
    <source>
        <dbReference type="EMBL" id="KVH91690.1"/>
    </source>
</evidence>
<dbReference type="SUPFAM" id="SSF103511">
    <property type="entry name" value="Chlorophyll a-b binding protein"/>
    <property type="match status" value="1"/>
</dbReference>
<keyword evidence="2" id="KW-0812">Transmembrane</keyword>
<evidence type="ECO:0000256" key="1">
    <source>
        <dbReference type="ARBA" id="ARBA00004141"/>
    </source>
</evidence>
<name>A0A124SBT9_CYNCS</name>
<organism evidence="6 7">
    <name type="scientific">Cynara cardunculus var. scolymus</name>
    <name type="common">Globe artichoke</name>
    <name type="synonym">Cynara scolymus</name>
    <dbReference type="NCBI Taxonomy" id="59895"/>
    <lineage>
        <taxon>Eukaryota</taxon>
        <taxon>Viridiplantae</taxon>
        <taxon>Streptophyta</taxon>
        <taxon>Embryophyta</taxon>
        <taxon>Tracheophyta</taxon>
        <taxon>Spermatophyta</taxon>
        <taxon>Magnoliopsida</taxon>
        <taxon>eudicotyledons</taxon>
        <taxon>Gunneridae</taxon>
        <taxon>Pentapetalae</taxon>
        <taxon>asterids</taxon>
        <taxon>campanulids</taxon>
        <taxon>Asterales</taxon>
        <taxon>Asteraceae</taxon>
        <taxon>Carduoideae</taxon>
        <taxon>Cardueae</taxon>
        <taxon>Carduinae</taxon>
        <taxon>Cynara</taxon>
    </lineage>
</organism>
<dbReference type="Gramene" id="KVH91690">
    <property type="protein sequence ID" value="KVH91690"/>
    <property type="gene ID" value="Ccrd_006285"/>
</dbReference>
<accession>A0A124SBT9</accession>
<comment type="subcellular location">
    <subcellularLocation>
        <location evidence="1">Membrane</location>
        <topology evidence="1">Multi-pass membrane protein</topology>
    </subcellularLocation>
</comment>
<evidence type="ECO:0000256" key="2">
    <source>
        <dbReference type="ARBA" id="ARBA00022692"/>
    </source>
</evidence>
<dbReference type="STRING" id="59895.A0A124SBT9"/>
<dbReference type="OMA" id="CYLPRFQ"/>
<reference evidence="6 7" key="1">
    <citation type="journal article" date="2016" name="Sci. Rep.">
        <title>The genome sequence of the outbreeding globe artichoke constructed de novo incorporating a phase-aware low-pass sequencing strategy of F1 progeny.</title>
        <authorList>
            <person name="Scaglione D."/>
            <person name="Reyes-Chin-Wo S."/>
            <person name="Acquadro A."/>
            <person name="Froenicke L."/>
            <person name="Portis E."/>
            <person name="Beitel C."/>
            <person name="Tirone M."/>
            <person name="Mauro R."/>
            <person name="Lo Monaco A."/>
            <person name="Mauromicale G."/>
            <person name="Faccioli P."/>
            <person name="Cattivelli L."/>
            <person name="Rieseberg L."/>
            <person name="Michelmore R."/>
            <person name="Lanteri S."/>
        </authorList>
    </citation>
    <scope>NUCLEOTIDE SEQUENCE [LARGE SCALE GENOMIC DNA]</scope>
    <source>
        <strain evidence="6">2C</strain>
    </source>
</reference>
<comment type="caution">
    <text evidence="6">The sequence shown here is derived from an EMBL/GenBank/DDBJ whole genome shotgun (WGS) entry which is preliminary data.</text>
</comment>
<keyword evidence="7" id="KW-1185">Reference proteome</keyword>
<feature type="compositionally biased region" description="Pro residues" evidence="5">
    <location>
        <begin position="48"/>
        <end position="62"/>
    </location>
</feature>
<gene>
    <name evidence="6" type="ORF">Ccrd_006285</name>
</gene>
<evidence type="ECO:0000256" key="4">
    <source>
        <dbReference type="ARBA" id="ARBA00023136"/>
    </source>
</evidence>
<proteinExistence type="predicted"/>
<dbReference type="GO" id="GO:0009535">
    <property type="term" value="C:chloroplast thylakoid membrane"/>
    <property type="evidence" value="ECO:0007669"/>
    <property type="project" value="UniProtKB-SubCell"/>
</dbReference>
<keyword evidence="3" id="KW-1133">Transmembrane helix</keyword>
<evidence type="ECO:0000256" key="3">
    <source>
        <dbReference type="ARBA" id="ARBA00022989"/>
    </source>
</evidence>
<sequence length="208" mass="22827">MAATSVFMATPFTRLSATQLPSFNKNSVFSVRCMSSQLPNDAETNSKTPPPPLATPPPPPAPKVSTKFTDVLAFSGPAPERINGRLAMIGFVATMAVELSSGQDVFTQISNGGVTVFVVTSVVLSVASLVPLLKGVSVQSKSKGIMTSDAELWNGRVAETPLNIEANDVQWRRIDGGYIRCRHKMLCLYLWWRNDEVSWKNRYRIHEL</sequence>
<evidence type="ECO:0000256" key="5">
    <source>
        <dbReference type="SAM" id="MobiDB-lite"/>
    </source>
</evidence>
<dbReference type="AlphaFoldDB" id="A0A124SBT9"/>
<feature type="region of interest" description="Disordered" evidence="5">
    <location>
        <begin position="39"/>
        <end position="62"/>
    </location>
</feature>
<keyword evidence="4" id="KW-0472">Membrane</keyword>
<dbReference type="EMBL" id="LEKV01004911">
    <property type="protein sequence ID" value="KVH91690.1"/>
    <property type="molecule type" value="Genomic_DNA"/>
</dbReference>
<dbReference type="PANTHER" id="PTHR14154">
    <property type="entry name" value="UPF0041 BRAIN PROTEIN 44-RELATED"/>
    <property type="match status" value="1"/>
</dbReference>
<evidence type="ECO:0000313" key="7">
    <source>
        <dbReference type="Proteomes" id="UP000243975"/>
    </source>
</evidence>